<evidence type="ECO:0000313" key="2">
    <source>
        <dbReference type="Proteomes" id="UP000814033"/>
    </source>
</evidence>
<reference evidence="1" key="1">
    <citation type="submission" date="2021-02" db="EMBL/GenBank/DDBJ databases">
        <authorList>
            <consortium name="DOE Joint Genome Institute"/>
            <person name="Ahrendt S."/>
            <person name="Looney B.P."/>
            <person name="Miyauchi S."/>
            <person name="Morin E."/>
            <person name="Drula E."/>
            <person name="Courty P.E."/>
            <person name="Chicoki N."/>
            <person name="Fauchery L."/>
            <person name="Kohler A."/>
            <person name="Kuo A."/>
            <person name="Labutti K."/>
            <person name="Pangilinan J."/>
            <person name="Lipzen A."/>
            <person name="Riley R."/>
            <person name="Andreopoulos W."/>
            <person name="He G."/>
            <person name="Johnson J."/>
            <person name="Barry K.W."/>
            <person name="Grigoriev I.V."/>
            <person name="Nagy L."/>
            <person name="Hibbett D."/>
            <person name="Henrissat B."/>
            <person name="Matheny P.B."/>
            <person name="Labbe J."/>
            <person name="Martin F."/>
        </authorList>
    </citation>
    <scope>NUCLEOTIDE SEQUENCE</scope>
    <source>
        <strain evidence="1">FP105234-sp</strain>
    </source>
</reference>
<proteinExistence type="predicted"/>
<reference evidence="1" key="2">
    <citation type="journal article" date="2022" name="New Phytol.">
        <title>Evolutionary transition to the ectomycorrhizal habit in the genomes of a hyperdiverse lineage of mushroom-forming fungi.</title>
        <authorList>
            <person name="Looney B."/>
            <person name="Miyauchi S."/>
            <person name="Morin E."/>
            <person name="Drula E."/>
            <person name="Courty P.E."/>
            <person name="Kohler A."/>
            <person name="Kuo A."/>
            <person name="LaButti K."/>
            <person name="Pangilinan J."/>
            <person name="Lipzen A."/>
            <person name="Riley R."/>
            <person name="Andreopoulos W."/>
            <person name="He G."/>
            <person name="Johnson J."/>
            <person name="Nolan M."/>
            <person name="Tritt A."/>
            <person name="Barry K.W."/>
            <person name="Grigoriev I.V."/>
            <person name="Nagy L.G."/>
            <person name="Hibbett D."/>
            <person name="Henrissat B."/>
            <person name="Matheny P.B."/>
            <person name="Labbe J."/>
            <person name="Martin F.M."/>
        </authorList>
    </citation>
    <scope>NUCLEOTIDE SEQUENCE</scope>
    <source>
        <strain evidence="1">FP105234-sp</strain>
    </source>
</reference>
<organism evidence="1 2">
    <name type="scientific">Auriscalpium vulgare</name>
    <dbReference type="NCBI Taxonomy" id="40419"/>
    <lineage>
        <taxon>Eukaryota</taxon>
        <taxon>Fungi</taxon>
        <taxon>Dikarya</taxon>
        <taxon>Basidiomycota</taxon>
        <taxon>Agaricomycotina</taxon>
        <taxon>Agaricomycetes</taxon>
        <taxon>Russulales</taxon>
        <taxon>Auriscalpiaceae</taxon>
        <taxon>Auriscalpium</taxon>
    </lineage>
</organism>
<keyword evidence="2" id="KW-1185">Reference proteome</keyword>
<evidence type="ECO:0000313" key="1">
    <source>
        <dbReference type="EMBL" id="KAI0051200.1"/>
    </source>
</evidence>
<sequence>MPAIIPGHSHPLLQSLPSTTLLPTELLELLNHTYFLHLLANEPDKVLPPGKSLISMMSAPPTSHTDRGNPSLQENVEKVIHKAFWDEAIDALSSPQPSVQLPRLKLLYGDLYVALQPLLPASHVVLVTLSAPLSPTSAPLLSALNQVRAILATLRERCAPARDASIDTIAARLADGPPSPRLFVEAVREIIQLAETLRDDLSQFVVGTMGEQQLRAAVRAQARTQEHALVLDVWKAGVVEQMTVDWLSELTQPYAHVEVPAGRKWVVRLVQALGAPTAVACPLPTKPLPIQNGSAPGSPPPPVPNALPPPFFFSTPEAQYVQNFLQAIIITAALRALLPAQPPLPSSLPSLPNKPTNAYTTLTRRVWALLLSSVNDEPDAASTKIANLADELVGAAPPGTDTERLRGAVARTLQVTDPVFVLLQKRLLVAIASRLAASASPLPRVTPGEIRTGKDKAGKRTLLTTGAEDQAHGDEKEAREELVVKGFEEPVLVEALSEALQRLRVVVRWVESGWKDVLEAKAD</sequence>
<dbReference type="Proteomes" id="UP000814033">
    <property type="component" value="Unassembled WGS sequence"/>
</dbReference>
<accession>A0ACB8S4B5</accession>
<protein>
    <submittedName>
        <fullName evidence="1">Uncharacterized protein</fullName>
    </submittedName>
</protein>
<gene>
    <name evidence="1" type="ORF">FA95DRAFT_351628</name>
</gene>
<comment type="caution">
    <text evidence="1">The sequence shown here is derived from an EMBL/GenBank/DDBJ whole genome shotgun (WGS) entry which is preliminary data.</text>
</comment>
<name>A0ACB8S4B5_9AGAM</name>
<dbReference type="EMBL" id="MU275854">
    <property type="protein sequence ID" value="KAI0051200.1"/>
    <property type="molecule type" value="Genomic_DNA"/>
</dbReference>